<evidence type="ECO:0000313" key="2">
    <source>
        <dbReference type="Proteomes" id="UP000262195"/>
    </source>
</evidence>
<comment type="caution">
    <text evidence="1">The sequence shown here is derived from an EMBL/GenBank/DDBJ whole genome shotgun (WGS) entry which is preliminary data.</text>
</comment>
<evidence type="ECO:0000313" key="1">
    <source>
        <dbReference type="EMBL" id="HCS94064.1"/>
    </source>
</evidence>
<reference evidence="1 2" key="1">
    <citation type="journal article" date="2018" name="Nat. Biotechnol.">
        <title>A standardized bacterial taxonomy based on genome phylogeny substantially revises the tree of life.</title>
        <authorList>
            <person name="Parks D.H."/>
            <person name="Chuvochina M."/>
            <person name="Waite D.W."/>
            <person name="Rinke C."/>
            <person name="Skarshewski A."/>
            <person name="Chaumeil P.A."/>
            <person name="Hugenholtz P."/>
        </authorList>
    </citation>
    <scope>NUCLEOTIDE SEQUENCE [LARGE SCALE GENOMIC DNA]</scope>
    <source>
        <strain evidence="1">UBA11306</strain>
    </source>
</reference>
<sequence>MQTPLSNPLSKWQYNAFLLRYAPTERADKFKHGEYLIDFISMLQWQDISIDLLHFLEIEKSYTDHDTKVDYSFISHYFPHKSRNINKLKQVDSDVESISQYRLPEGFSHFLPQCLRTERRMPNIFHTSPVTLIALPPKWEIIEILLALNLPISYEYSYLSYPKLSFSTLLPDQFKPTHYIYLILIHSYLPLLRHEFTGLETYNEFKCYTYRQFISTNQSYDELELKKWLWADMIAYQLFDYLLEDDLFLMYFITNQWHKVKYFISEALAVKASLFDNQLLVRSHFDSWRKKRLKFWKKQIRIKHLLKK</sequence>
<dbReference type="Proteomes" id="UP000262195">
    <property type="component" value="Unassembled WGS sequence"/>
</dbReference>
<organism evidence="1 2">
    <name type="scientific">Bavariicoccus seileri</name>
    <dbReference type="NCBI Taxonomy" id="549685"/>
    <lineage>
        <taxon>Bacteria</taxon>
        <taxon>Bacillati</taxon>
        <taxon>Bacillota</taxon>
        <taxon>Bacilli</taxon>
        <taxon>Lactobacillales</taxon>
        <taxon>Enterococcaceae</taxon>
        <taxon>Bavariicoccus</taxon>
    </lineage>
</organism>
<dbReference type="EMBL" id="DQHO01000032">
    <property type="protein sequence ID" value="HCS94064.1"/>
    <property type="molecule type" value="Genomic_DNA"/>
</dbReference>
<proteinExistence type="predicted"/>
<protein>
    <submittedName>
        <fullName evidence="1">Uncharacterized protein</fullName>
    </submittedName>
</protein>
<dbReference type="AlphaFoldDB" id="A0A3D4S5F8"/>
<accession>A0A3D4S5F8</accession>
<name>A0A3D4S5F8_9ENTE</name>
<gene>
    <name evidence="1" type="ORF">DIW15_05090</name>
</gene>